<evidence type="ECO:0000256" key="2">
    <source>
        <dbReference type="ARBA" id="ARBA00022729"/>
    </source>
</evidence>
<proteinExistence type="predicted"/>
<dbReference type="InterPro" id="IPR051398">
    <property type="entry name" value="Polysacch_Deacetylase"/>
</dbReference>
<dbReference type="RefSeq" id="WP_380288153.1">
    <property type="nucleotide sequence ID" value="NZ_JBHULY010000005.1"/>
</dbReference>
<dbReference type="Pfam" id="PF01522">
    <property type="entry name" value="Polysacc_deac_1"/>
    <property type="match status" value="1"/>
</dbReference>
<comment type="caution">
    <text evidence="4">The sequence shown here is derived from an EMBL/GenBank/DDBJ whole genome shotgun (WGS) entry which is preliminary data.</text>
</comment>
<comment type="subcellular location">
    <subcellularLocation>
        <location evidence="1">Secreted</location>
    </subcellularLocation>
</comment>
<dbReference type="InterPro" id="IPR002509">
    <property type="entry name" value="NODB_dom"/>
</dbReference>
<evidence type="ECO:0000313" key="4">
    <source>
        <dbReference type="EMBL" id="MFD2724779.1"/>
    </source>
</evidence>
<dbReference type="InterPro" id="IPR011330">
    <property type="entry name" value="Glyco_hydro/deAcase_b/a-brl"/>
</dbReference>
<dbReference type="PANTHER" id="PTHR34216:SF3">
    <property type="entry name" value="POLY-BETA-1,6-N-ACETYL-D-GLUCOSAMINE N-DEACETYLASE"/>
    <property type="match status" value="1"/>
</dbReference>
<accession>A0ABW5T7K3</accession>
<feature type="domain" description="NodB homology" evidence="3">
    <location>
        <begin position="12"/>
        <end position="128"/>
    </location>
</feature>
<dbReference type="EMBL" id="JBHULY010000005">
    <property type="protein sequence ID" value="MFD2724779.1"/>
    <property type="molecule type" value="Genomic_DNA"/>
</dbReference>
<dbReference type="Gene3D" id="3.20.20.370">
    <property type="entry name" value="Glycoside hydrolase/deacetylase"/>
    <property type="match status" value="1"/>
</dbReference>
<dbReference type="SUPFAM" id="SSF88713">
    <property type="entry name" value="Glycoside hydrolase/deacetylase"/>
    <property type="match status" value="1"/>
</dbReference>
<reference evidence="5" key="1">
    <citation type="journal article" date="2019" name="Int. J. Syst. Evol. Microbiol.">
        <title>The Global Catalogue of Microorganisms (GCM) 10K type strain sequencing project: providing services to taxonomists for standard genome sequencing and annotation.</title>
        <authorList>
            <consortium name="The Broad Institute Genomics Platform"/>
            <consortium name="The Broad Institute Genome Sequencing Center for Infectious Disease"/>
            <person name="Wu L."/>
            <person name="Ma J."/>
        </authorList>
    </citation>
    <scope>NUCLEOTIDE SEQUENCE [LARGE SCALE GENOMIC DNA]</scope>
    <source>
        <strain evidence="5">KCTC 42398</strain>
    </source>
</reference>
<name>A0ABW5T7K3_9FLAO</name>
<evidence type="ECO:0000313" key="5">
    <source>
        <dbReference type="Proteomes" id="UP001597476"/>
    </source>
</evidence>
<gene>
    <name evidence="4" type="ORF">ACFSR8_01025</name>
</gene>
<organism evidence="4 5">
    <name type="scientific">Hyunsoonleella rubra</name>
    <dbReference type="NCBI Taxonomy" id="1737062"/>
    <lineage>
        <taxon>Bacteria</taxon>
        <taxon>Pseudomonadati</taxon>
        <taxon>Bacteroidota</taxon>
        <taxon>Flavobacteriia</taxon>
        <taxon>Flavobacteriales</taxon>
        <taxon>Flavobacteriaceae</taxon>
    </lineage>
</organism>
<evidence type="ECO:0000256" key="1">
    <source>
        <dbReference type="ARBA" id="ARBA00004613"/>
    </source>
</evidence>
<protein>
    <submittedName>
        <fullName evidence="4">Polysaccharide deacetylase family protein</fullName>
    </submittedName>
</protein>
<dbReference type="PANTHER" id="PTHR34216">
    <property type="match status" value="1"/>
</dbReference>
<keyword evidence="2" id="KW-0732">Signal</keyword>
<sequence length="223" mass="25849">MSCQSAKYKTEVKPIVSFIFDDGWENHFKVVKPIFDERNIKCGFAIVKRLVGVNNRLDSVQIKQLNDDGFEILSHSVNHFKMSSNELDVNDAKKEIVQSLYYLRELNCKVNGWVTPMSIMHDDFVPLLGNYEYGFTKSNGLNPIDIEAKKPYKMTRVGLESITLQKAKWLADIAYQKKKPVVFYTHSIDENSKKEEELILLIDYCIEKGYAIGVPNEIFLRYY</sequence>
<evidence type="ECO:0000259" key="3">
    <source>
        <dbReference type="Pfam" id="PF01522"/>
    </source>
</evidence>
<dbReference type="Proteomes" id="UP001597476">
    <property type="component" value="Unassembled WGS sequence"/>
</dbReference>
<keyword evidence="5" id="KW-1185">Reference proteome</keyword>